<dbReference type="PANTHER" id="PTHR23235">
    <property type="entry name" value="KRUEPPEL-LIKE TRANSCRIPTION FACTOR"/>
    <property type="match status" value="1"/>
</dbReference>
<dbReference type="GeneTree" id="ENSGT00940000160673"/>
<dbReference type="Proteomes" id="UP000314983">
    <property type="component" value="Chromosome 3"/>
</dbReference>
<evidence type="ECO:0000256" key="2">
    <source>
        <dbReference type="ARBA" id="ARBA00022737"/>
    </source>
</evidence>
<dbReference type="InterPro" id="IPR013087">
    <property type="entry name" value="Znf_C2H2_type"/>
</dbReference>
<keyword evidence="1" id="KW-0479">Metal-binding</keyword>
<keyword evidence="8" id="KW-1185">Reference proteome</keyword>
<name>A0AAY5EFK2_ELEEL</name>
<dbReference type="Gene3D" id="3.30.160.60">
    <property type="entry name" value="Classic Zinc Finger"/>
    <property type="match status" value="2"/>
</dbReference>
<dbReference type="GO" id="GO:0008270">
    <property type="term" value="F:zinc ion binding"/>
    <property type="evidence" value="ECO:0007669"/>
    <property type="project" value="UniProtKB-KW"/>
</dbReference>
<keyword evidence="3 5" id="KW-0863">Zinc-finger</keyword>
<evidence type="ECO:0000259" key="6">
    <source>
        <dbReference type="PROSITE" id="PS50157"/>
    </source>
</evidence>
<sequence>AVSDTSDPGYSYDNAPVKMLPVKMLPVQCGLSSPHALELHTSSSIHSSCTLRRFLASGSLVSVHMEFAQYQTQITTILHFKYPLGGSQRCCKCGCPNCQNSRSGDEPSKTKQHVCCIEDYGKPSSQSASAVGLSFTRLSELHVHMRTHTGEKHFACPDCCKRFMCSDHLAKHMKTHEDKEESSHPTVKDVKSHHLLSFIVWQKS</sequence>
<dbReference type="GO" id="GO:0000978">
    <property type="term" value="F:RNA polymerase II cis-regulatory region sequence-specific DNA binding"/>
    <property type="evidence" value="ECO:0007669"/>
    <property type="project" value="TreeGrafter"/>
</dbReference>
<reference evidence="7" key="2">
    <citation type="submission" date="2025-08" db="UniProtKB">
        <authorList>
            <consortium name="Ensembl"/>
        </authorList>
    </citation>
    <scope>IDENTIFICATION</scope>
</reference>
<evidence type="ECO:0000256" key="1">
    <source>
        <dbReference type="ARBA" id="ARBA00022723"/>
    </source>
</evidence>
<evidence type="ECO:0000313" key="7">
    <source>
        <dbReference type="Ensembl" id="ENSEEEP00000055755.1"/>
    </source>
</evidence>
<dbReference type="InterPro" id="IPR036236">
    <property type="entry name" value="Znf_C2H2_sf"/>
</dbReference>
<keyword evidence="2" id="KW-0677">Repeat</keyword>
<dbReference type="PANTHER" id="PTHR23235:SF29">
    <property type="entry name" value="TRANSCRIPTION FACTOR SP5"/>
    <property type="match status" value="1"/>
</dbReference>
<reference evidence="7 8" key="1">
    <citation type="submission" date="2020-05" db="EMBL/GenBank/DDBJ databases">
        <title>Electrophorus electricus (electric eel) genome, fEleEle1, primary haplotype.</title>
        <authorList>
            <person name="Myers G."/>
            <person name="Meyer A."/>
            <person name="Fedrigo O."/>
            <person name="Formenti G."/>
            <person name="Rhie A."/>
            <person name="Tracey A."/>
            <person name="Sims Y."/>
            <person name="Jarvis E.D."/>
        </authorList>
    </citation>
    <scope>NUCLEOTIDE SEQUENCE [LARGE SCALE GENOMIC DNA]</scope>
</reference>
<evidence type="ECO:0000256" key="4">
    <source>
        <dbReference type="ARBA" id="ARBA00022833"/>
    </source>
</evidence>
<dbReference type="FunFam" id="3.30.160.60:FF:000100">
    <property type="entry name" value="Zinc finger 45-like"/>
    <property type="match status" value="1"/>
</dbReference>
<keyword evidence="4" id="KW-0862">Zinc</keyword>
<organism evidence="7 8">
    <name type="scientific">Electrophorus electricus</name>
    <name type="common">Electric eel</name>
    <name type="synonym">Gymnotus electricus</name>
    <dbReference type="NCBI Taxonomy" id="8005"/>
    <lineage>
        <taxon>Eukaryota</taxon>
        <taxon>Metazoa</taxon>
        <taxon>Chordata</taxon>
        <taxon>Craniata</taxon>
        <taxon>Vertebrata</taxon>
        <taxon>Euteleostomi</taxon>
        <taxon>Actinopterygii</taxon>
        <taxon>Neopterygii</taxon>
        <taxon>Teleostei</taxon>
        <taxon>Ostariophysi</taxon>
        <taxon>Gymnotiformes</taxon>
        <taxon>Gymnotoidei</taxon>
        <taxon>Gymnotidae</taxon>
        <taxon>Electrophorus</taxon>
    </lineage>
</organism>
<dbReference type="CDD" id="cd22541">
    <property type="entry name" value="SP5_N"/>
    <property type="match status" value="1"/>
</dbReference>
<accession>A0AAY5EFK2</accession>
<feature type="domain" description="C2H2-type" evidence="6">
    <location>
        <begin position="154"/>
        <end position="181"/>
    </location>
</feature>
<proteinExistence type="predicted"/>
<dbReference type="PROSITE" id="PS00028">
    <property type="entry name" value="ZINC_FINGER_C2H2_1"/>
    <property type="match status" value="1"/>
</dbReference>
<dbReference type="SUPFAM" id="SSF57667">
    <property type="entry name" value="beta-beta-alpha zinc fingers"/>
    <property type="match status" value="1"/>
</dbReference>
<dbReference type="AlphaFoldDB" id="A0AAY5EFK2"/>
<dbReference type="PROSITE" id="PS50157">
    <property type="entry name" value="ZINC_FINGER_C2H2_2"/>
    <property type="match status" value="1"/>
</dbReference>
<dbReference type="Ensembl" id="ENSEEET00000009906.2">
    <property type="protein sequence ID" value="ENSEEEP00000055755.1"/>
    <property type="gene ID" value="ENSEEEG00000004980.2"/>
</dbReference>
<reference evidence="7" key="3">
    <citation type="submission" date="2025-09" db="UniProtKB">
        <authorList>
            <consortium name="Ensembl"/>
        </authorList>
    </citation>
    <scope>IDENTIFICATION</scope>
</reference>
<evidence type="ECO:0000256" key="3">
    <source>
        <dbReference type="ARBA" id="ARBA00022771"/>
    </source>
</evidence>
<evidence type="ECO:0000256" key="5">
    <source>
        <dbReference type="PROSITE-ProRule" id="PRU00042"/>
    </source>
</evidence>
<evidence type="ECO:0000313" key="8">
    <source>
        <dbReference type="Proteomes" id="UP000314983"/>
    </source>
</evidence>
<protein>
    <recommendedName>
        <fullName evidence="6">C2H2-type domain-containing protein</fullName>
    </recommendedName>
</protein>
<dbReference type="GO" id="GO:0000981">
    <property type="term" value="F:DNA-binding transcription factor activity, RNA polymerase II-specific"/>
    <property type="evidence" value="ECO:0007669"/>
    <property type="project" value="TreeGrafter"/>
</dbReference>